<name>A0ABR7TRG1_9BACT</name>
<evidence type="ECO:0000259" key="4">
    <source>
        <dbReference type="Pfam" id="PF17168"/>
    </source>
</evidence>
<proteinExistence type="predicted"/>
<dbReference type="InterPro" id="IPR032514">
    <property type="entry name" value="GtaA_central"/>
</dbReference>
<evidence type="ECO:0000313" key="5">
    <source>
        <dbReference type="EMBL" id="MBC9933080.1"/>
    </source>
</evidence>
<dbReference type="PANTHER" id="PTHR31987">
    <property type="entry name" value="GLUTAMINASE A-RELATED"/>
    <property type="match status" value="1"/>
</dbReference>
<sequence length="667" mass="73892">MKKILVFLLAGISGYPLHAQQKAPAYPLITHDPYFSVWSASDTLNQSATVHWTGAQQALSGLVKVDGVTYRVLGVPAGGAETGIVPAQQTDLAIHATQTAYQFRCGQVALTLTFTSPLLPRDLLLLSRPVSYVSYCVHATDNRQHAVEVYFGASTNLAVNGPSQPVTTKQFTSGQLSLLKAGTVLQPVLQKKGDDLRIDWGYMYVGVPLAAHPTQYISAPADAELRFARKKTGAAKGDREQMLSTSISLGMVGSQPKEQVFLLGYDDLYAIQYFHTNLKAWWKGTPGATIEGVLNTAWKDYNVIKQQCDTFDQALHQDAVAAGGEQYAALCELAYRQSVAAHKLVRGPQGELLFLSKENYSNGCINTVDLTYPSAPLFLLYNPDLLKGMMTGIFQYSESGRHNKPFAAHDLGTYPLANGQVYGEDMPVEESGNMLILAGALAVTEGNANYAKAHWKTLTTWAEYLLRSGFDPENQLCTDDFAGHLARNANLSLKAIMGIKSYALLAGMLGETETATRYNDQARDMAARWQVLAADGDHYTLAFGKPGTWSQKYNMVWDKVLDFHLFPEDVYRKETNYYLSKQEIFGLPLDSRKSYTKSDWIMWTAVLADDVSPFIKPLYRYITETPTRVPLSDWHETLDGKKVGFQARSVVGGYFMKMLDVKLHQRK</sequence>
<dbReference type="Pfam" id="PF16334">
    <property type="entry name" value="DUF4964"/>
    <property type="match status" value="1"/>
</dbReference>
<organism evidence="5 6">
    <name type="scientific">Chitinophaga qingshengii</name>
    <dbReference type="NCBI Taxonomy" id="1569794"/>
    <lineage>
        <taxon>Bacteria</taxon>
        <taxon>Pseudomonadati</taxon>
        <taxon>Bacteroidota</taxon>
        <taxon>Chitinophagia</taxon>
        <taxon>Chitinophagales</taxon>
        <taxon>Chitinophagaceae</taxon>
        <taxon>Chitinophaga</taxon>
    </lineage>
</organism>
<dbReference type="InterPro" id="IPR032515">
    <property type="entry name" value="DUF4964"/>
</dbReference>
<dbReference type="InterPro" id="IPR052743">
    <property type="entry name" value="Glutaminase_GtaA"/>
</dbReference>
<gene>
    <name evidence="5" type="ORF">ICL07_22010</name>
</gene>
<evidence type="ECO:0000313" key="6">
    <source>
        <dbReference type="Proteomes" id="UP000659124"/>
    </source>
</evidence>
<dbReference type="PANTHER" id="PTHR31987:SF1">
    <property type="entry name" value="GLUTAMINASE A"/>
    <property type="match status" value="1"/>
</dbReference>
<feature type="chain" id="PRO_5045603728" evidence="1">
    <location>
        <begin position="20"/>
        <end position="667"/>
    </location>
</feature>
<feature type="domain" description="Glutaminase A central" evidence="3">
    <location>
        <begin position="324"/>
        <end position="657"/>
    </location>
</feature>
<keyword evidence="6" id="KW-1185">Reference proteome</keyword>
<dbReference type="InterPro" id="IPR008928">
    <property type="entry name" value="6-hairpin_glycosidase_sf"/>
</dbReference>
<reference evidence="5 6" key="1">
    <citation type="submission" date="2020-09" db="EMBL/GenBank/DDBJ databases">
        <title>Genome sequences of type strains of Chitinophaga qingshengii and Chitinophaga varians.</title>
        <authorList>
            <person name="Kittiwongwattana C."/>
        </authorList>
    </citation>
    <scope>NUCLEOTIDE SEQUENCE [LARGE SCALE GENOMIC DNA]</scope>
    <source>
        <strain evidence="5 6">JCM 30026</strain>
    </source>
</reference>
<feature type="domain" description="DUF4964" evidence="2">
    <location>
        <begin position="20"/>
        <end position="75"/>
    </location>
</feature>
<dbReference type="InterPro" id="IPR033433">
    <property type="entry name" value="GtaA_N"/>
</dbReference>
<dbReference type="SUPFAM" id="SSF48208">
    <property type="entry name" value="Six-hairpin glycosidases"/>
    <property type="match status" value="1"/>
</dbReference>
<protein>
    <submittedName>
        <fullName evidence="5">DUF4965 domain-containing protein</fullName>
    </submittedName>
</protein>
<keyword evidence="1" id="KW-0732">Signal</keyword>
<dbReference type="RefSeq" id="WP_188090205.1">
    <property type="nucleotide sequence ID" value="NZ_JACVFC010000003.1"/>
</dbReference>
<feature type="signal peptide" evidence="1">
    <location>
        <begin position="1"/>
        <end position="19"/>
    </location>
</feature>
<dbReference type="Proteomes" id="UP000659124">
    <property type="component" value="Unassembled WGS sequence"/>
</dbReference>
<evidence type="ECO:0000259" key="3">
    <source>
        <dbReference type="Pfam" id="PF16335"/>
    </source>
</evidence>
<evidence type="ECO:0000256" key="1">
    <source>
        <dbReference type="SAM" id="SignalP"/>
    </source>
</evidence>
<evidence type="ECO:0000259" key="2">
    <source>
        <dbReference type="Pfam" id="PF16334"/>
    </source>
</evidence>
<dbReference type="Pfam" id="PF17168">
    <property type="entry name" value="DUF5127"/>
    <property type="match status" value="1"/>
</dbReference>
<feature type="domain" description="Glutaminase A N-terminal" evidence="4">
    <location>
        <begin position="97"/>
        <end position="318"/>
    </location>
</feature>
<dbReference type="EMBL" id="JACVFC010000003">
    <property type="protein sequence ID" value="MBC9933080.1"/>
    <property type="molecule type" value="Genomic_DNA"/>
</dbReference>
<comment type="caution">
    <text evidence="5">The sequence shown here is derived from an EMBL/GenBank/DDBJ whole genome shotgun (WGS) entry which is preliminary data.</text>
</comment>
<accession>A0ABR7TRG1</accession>
<dbReference type="Pfam" id="PF16335">
    <property type="entry name" value="GtaA_6_Hairpin"/>
    <property type="match status" value="1"/>
</dbReference>